<evidence type="ECO:0000313" key="3">
    <source>
        <dbReference type="Proteomes" id="UP000254879"/>
    </source>
</evidence>
<dbReference type="EMBL" id="UGPG01000001">
    <property type="protein sequence ID" value="STY43157.1"/>
    <property type="molecule type" value="Genomic_DNA"/>
</dbReference>
<proteinExistence type="predicted"/>
<gene>
    <name evidence="2" type="primary">ydhG</name>
    <name evidence="2" type="ORF">NCTC10815_00444</name>
</gene>
<name>A0A378M9X8_LISGR</name>
<dbReference type="Gene3D" id="3.90.1150.200">
    <property type="match status" value="1"/>
</dbReference>
<protein>
    <submittedName>
        <fullName evidence="2">Uncharacterized conserved protein</fullName>
    </submittedName>
</protein>
<dbReference type="Proteomes" id="UP000254879">
    <property type="component" value="Unassembled WGS sequence"/>
</dbReference>
<evidence type="ECO:0000259" key="1">
    <source>
        <dbReference type="Pfam" id="PF08818"/>
    </source>
</evidence>
<feature type="domain" description="YdhG-like" evidence="1">
    <location>
        <begin position="18"/>
        <end position="108"/>
    </location>
</feature>
<dbReference type="InterPro" id="IPR014922">
    <property type="entry name" value="YdhG-like"/>
</dbReference>
<dbReference type="AlphaFoldDB" id="A0A378M9X8"/>
<dbReference type="Pfam" id="PF08818">
    <property type="entry name" value="DUF1801"/>
    <property type="match status" value="1"/>
</dbReference>
<organism evidence="2 3">
    <name type="scientific">Listeria grayi</name>
    <name type="common">Listeria murrayi</name>
    <dbReference type="NCBI Taxonomy" id="1641"/>
    <lineage>
        <taxon>Bacteria</taxon>
        <taxon>Bacillati</taxon>
        <taxon>Bacillota</taxon>
        <taxon>Bacilli</taxon>
        <taxon>Bacillales</taxon>
        <taxon>Listeriaceae</taxon>
        <taxon>Listeria</taxon>
    </lineage>
</organism>
<dbReference type="RefSeq" id="WP_003755994.1">
    <property type="nucleotide sequence ID" value="NZ_CABKNG010000001.1"/>
</dbReference>
<dbReference type="SUPFAM" id="SSF159888">
    <property type="entry name" value="YdhG-like"/>
    <property type="match status" value="1"/>
</dbReference>
<reference evidence="2 3" key="1">
    <citation type="submission" date="2018-06" db="EMBL/GenBank/DDBJ databases">
        <authorList>
            <consortium name="Pathogen Informatics"/>
            <person name="Doyle S."/>
        </authorList>
    </citation>
    <scope>NUCLEOTIDE SEQUENCE [LARGE SCALE GENOMIC DNA]</scope>
    <source>
        <strain evidence="3">NCTC 10815</strain>
    </source>
</reference>
<accession>A0A378M9X8</accession>
<evidence type="ECO:0000313" key="2">
    <source>
        <dbReference type="EMBL" id="STY43157.1"/>
    </source>
</evidence>
<sequence>MNSQTVEAYIANTPAAVQPILEKVRKTIRAAAPEANEKISYGIPTFHQGENLIHFAAAKKHLGIYPTPKAIVHFQKELANYQTSKGTVQFPYDQPIPYDLITKMTKYRVAETANK</sequence>